<dbReference type="AlphaFoldDB" id="A0A381VVT6"/>
<evidence type="ECO:0000313" key="1">
    <source>
        <dbReference type="EMBL" id="SVA44365.1"/>
    </source>
</evidence>
<sequence length="59" mass="6562">MSNPERPGGRRIGYVLAARAFRELPSSTGPKHTFQFLGKPDRVVSGMFVGWFLSHTGQE</sequence>
<name>A0A381VVT6_9ZZZZ</name>
<accession>A0A381VVT6</accession>
<proteinExistence type="predicted"/>
<gene>
    <name evidence="1" type="ORF">METZ01_LOCUS97219</name>
</gene>
<protein>
    <submittedName>
        <fullName evidence="1">Uncharacterized protein</fullName>
    </submittedName>
</protein>
<dbReference type="EMBL" id="UINC01009926">
    <property type="protein sequence ID" value="SVA44365.1"/>
    <property type="molecule type" value="Genomic_DNA"/>
</dbReference>
<reference evidence="1" key="1">
    <citation type="submission" date="2018-05" db="EMBL/GenBank/DDBJ databases">
        <authorList>
            <person name="Lanie J.A."/>
            <person name="Ng W.-L."/>
            <person name="Kazmierczak K.M."/>
            <person name="Andrzejewski T.M."/>
            <person name="Davidsen T.M."/>
            <person name="Wayne K.J."/>
            <person name="Tettelin H."/>
            <person name="Glass J.I."/>
            <person name="Rusch D."/>
            <person name="Podicherti R."/>
            <person name="Tsui H.-C.T."/>
            <person name="Winkler M.E."/>
        </authorList>
    </citation>
    <scope>NUCLEOTIDE SEQUENCE</scope>
</reference>
<organism evidence="1">
    <name type="scientific">marine metagenome</name>
    <dbReference type="NCBI Taxonomy" id="408172"/>
    <lineage>
        <taxon>unclassified sequences</taxon>
        <taxon>metagenomes</taxon>
        <taxon>ecological metagenomes</taxon>
    </lineage>
</organism>